<keyword evidence="2" id="KW-1185">Reference proteome</keyword>
<dbReference type="EMBL" id="VSRR010003370">
    <property type="protein sequence ID" value="MPC35881.1"/>
    <property type="molecule type" value="Genomic_DNA"/>
</dbReference>
<dbReference type="Proteomes" id="UP000324222">
    <property type="component" value="Unassembled WGS sequence"/>
</dbReference>
<reference evidence="1 2" key="1">
    <citation type="submission" date="2019-05" db="EMBL/GenBank/DDBJ databases">
        <title>Another draft genome of Portunus trituberculatus and its Hox gene families provides insights of decapod evolution.</title>
        <authorList>
            <person name="Jeong J.-H."/>
            <person name="Song I."/>
            <person name="Kim S."/>
            <person name="Choi T."/>
            <person name="Kim D."/>
            <person name="Ryu S."/>
            <person name="Kim W."/>
        </authorList>
    </citation>
    <scope>NUCLEOTIDE SEQUENCE [LARGE SCALE GENOMIC DNA]</scope>
    <source>
        <tissue evidence="1">Muscle</tissue>
    </source>
</reference>
<proteinExistence type="predicted"/>
<evidence type="ECO:0000313" key="2">
    <source>
        <dbReference type="Proteomes" id="UP000324222"/>
    </source>
</evidence>
<organism evidence="1 2">
    <name type="scientific">Portunus trituberculatus</name>
    <name type="common">Swimming crab</name>
    <name type="synonym">Neptunus trituberculatus</name>
    <dbReference type="NCBI Taxonomy" id="210409"/>
    <lineage>
        <taxon>Eukaryota</taxon>
        <taxon>Metazoa</taxon>
        <taxon>Ecdysozoa</taxon>
        <taxon>Arthropoda</taxon>
        <taxon>Crustacea</taxon>
        <taxon>Multicrustacea</taxon>
        <taxon>Malacostraca</taxon>
        <taxon>Eumalacostraca</taxon>
        <taxon>Eucarida</taxon>
        <taxon>Decapoda</taxon>
        <taxon>Pleocyemata</taxon>
        <taxon>Brachyura</taxon>
        <taxon>Eubrachyura</taxon>
        <taxon>Portunoidea</taxon>
        <taxon>Portunidae</taxon>
        <taxon>Portuninae</taxon>
        <taxon>Portunus</taxon>
    </lineage>
</organism>
<gene>
    <name evidence="1" type="ORF">E2C01_029318</name>
</gene>
<name>A0A5B7EN57_PORTR</name>
<evidence type="ECO:0000313" key="1">
    <source>
        <dbReference type="EMBL" id="MPC35881.1"/>
    </source>
</evidence>
<accession>A0A5B7EN57</accession>
<dbReference type="AlphaFoldDB" id="A0A5B7EN57"/>
<comment type="caution">
    <text evidence="1">The sequence shown here is derived from an EMBL/GenBank/DDBJ whole genome shotgun (WGS) entry which is preliminary data.</text>
</comment>
<protein>
    <submittedName>
        <fullName evidence="1">Uncharacterized protein</fullName>
    </submittedName>
</protein>
<sequence length="128" mass="14120">MKICKEKLIKGEKILSQSATGIPCVKLQVLPKTCHQPTTKHIDCLPTPTLDYISAFRSPTYFIPHLCCLPIPTLCYTTALRSPAYLISPGHQPHLNLLTLLLLQISSTLHAHQPAHQTTGQPTHPPIS</sequence>